<name>A0A0F9U9P3_9ZZZZ</name>
<sequence>MTFKNIKQFEKEIKEEKKRIILFNEWYENKSDELYTTKEGHKVEGDWLQAGERIPKIKAQISQIKEIVKMLGLCKEYKDVTKEMDKDGASPVISKEEIKQKLGIK</sequence>
<proteinExistence type="predicted"/>
<dbReference type="EMBL" id="LAZR01000780">
    <property type="protein sequence ID" value="KKN58006.1"/>
    <property type="molecule type" value="Genomic_DNA"/>
</dbReference>
<protein>
    <submittedName>
        <fullName evidence="1">Uncharacterized protein</fullName>
    </submittedName>
</protein>
<accession>A0A0F9U9P3</accession>
<evidence type="ECO:0000313" key="1">
    <source>
        <dbReference type="EMBL" id="KKN58006.1"/>
    </source>
</evidence>
<comment type="caution">
    <text evidence="1">The sequence shown here is derived from an EMBL/GenBank/DDBJ whole genome shotgun (WGS) entry which is preliminary data.</text>
</comment>
<gene>
    <name evidence="1" type="ORF">LCGC14_0556640</name>
</gene>
<reference evidence="1" key="1">
    <citation type="journal article" date="2015" name="Nature">
        <title>Complex archaea that bridge the gap between prokaryotes and eukaryotes.</title>
        <authorList>
            <person name="Spang A."/>
            <person name="Saw J.H."/>
            <person name="Jorgensen S.L."/>
            <person name="Zaremba-Niedzwiedzka K."/>
            <person name="Martijn J."/>
            <person name="Lind A.E."/>
            <person name="van Eijk R."/>
            <person name="Schleper C."/>
            <person name="Guy L."/>
            <person name="Ettema T.J."/>
        </authorList>
    </citation>
    <scope>NUCLEOTIDE SEQUENCE</scope>
</reference>
<organism evidence="1">
    <name type="scientific">marine sediment metagenome</name>
    <dbReference type="NCBI Taxonomy" id="412755"/>
    <lineage>
        <taxon>unclassified sequences</taxon>
        <taxon>metagenomes</taxon>
        <taxon>ecological metagenomes</taxon>
    </lineage>
</organism>
<dbReference type="AlphaFoldDB" id="A0A0F9U9P3"/>